<dbReference type="AlphaFoldDB" id="A0A6J4VEN5"/>
<evidence type="ECO:0000313" key="2">
    <source>
        <dbReference type="EMBL" id="CAA9577134.1"/>
    </source>
</evidence>
<name>A0A6J4VEN5_9BACT</name>
<evidence type="ECO:0000259" key="1">
    <source>
        <dbReference type="Pfam" id="PF03703"/>
    </source>
</evidence>
<organism evidence="2">
    <name type="scientific">uncultured Thermomicrobiales bacterium</name>
    <dbReference type="NCBI Taxonomy" id="1645740"/>
    <lineage>
        <taxon>Bacteria</taxon>
        <taxon>Pseudomonadati</taxon>
        <taxon>Thermomicrobiota</taxon>
        <taxon>Thermomicrobia</taxon>
        <taxon>Thermomicrobiales</taxon>
        <taxon>environmental samples</taxon>
    </lineage>
</organism>
<gene>
    <name evidence="2" type="ORF">AVDCRST_MAG88-2927</name>
</gene>
<protein>
    <recommendedName>
        <fullName evidence="1">YdbS-like PH domain-containing protein</fullName>
    </recommendedName>
</protein>
<proteinExistence type="predicted"/>
<accession>A0A6J4VEN5</accession>
<dbReference type="InterPro" id="IPR005182">
    <property type="entry name" value="YdbS-like_PH"/>
</dbReference>
<sequence>MGGEQEIMRVRESGRTFKLWLKMLVSLGFYRFAWRSKSWILAGRRLIRHTGVININEGSIPLKNIQDVGYSATLLGAMVNVSRAAEFRNKNVEAVGQFDADERASRVRELVAGRAAR</sequence>
<dbReference type="EMBL" id="CADCWM010000707">
    <property type="protein sequence ID" value="CAA9577134.1"/>
    <property type="molecule type" value="Genomic_DNA"/>
</dbReference>
<reference evidence="2" key="1">
    <citation type="submission" date="2020-02" db="EMBL/GenBank/DDBJ databases">
        <authorList>
            <person name="Meier V. D."/>
        </authorList>
    </citation>
    <scope>NUCLEOTIDE SEQUENCE</scope>
    <source>
        <strain evidence="2">AVDCRST_MAG88</strain>
    </source>
</reference>
<feature type="domain" description="YdbS-like PH" evidence="1">
    <location>
        <begin position="34"/>
        <end position="80"/>
    </location>
</feature>
<dbReference type="Pfam" id="PF03703">
    <property type="entry name" value="bPH_2"/>
    <property type="match status" value="1"/>
</dbReference>